<dbReference type="GO" id="GO:0005524">
    <property type="term" value="F:ATP binding"/>
    <property type="evidence" value="ECO:0007669"/>
    <property type="project" value="UniProtKB-UniRule"/>
</dbReference>
<reference evidence="2" key="1">
    <citation type="submission" date="2021-06" db="EMBL/GenBank/DDBJ databases">
        <authorList>
            <person name="Kallberg Y."/>
            <person name="Tangrot J."/>
            <person name="Rosling A."/>
        </authorList>
    </citation>
    <scope>NUCLEOTIDE SEQUENCE</scope>
    <source>
        <strain evidence="2">UK204</strain>
    </source>
</reference>
<dbReference type="Gene3D" id="3.30.200.20">
    <property type="entry name" value="Phosphorylase Kinase, domain 1"/>
    <property type="match status" value="1"/>
</dbReference>
<dbReference type="InterPro" id="IPR017441">
    <property type="entry name" value="Protein_kinase_ATP_BS"/>
</dbReference>
<keyword evidence="1" id="KW-0547">Nucleotide-binding</keyword>
<dbReference type="InterPro" id="IPR011009">
    <property type="entry name" value="Kinase-like_dom_sf"/>
</dbReference>
<name>A0A9N9J836_9GLOM</name>
<keyword evidence="3" id="KW-1185">Reference proteome</keyword>
<gene>
    <name evidence="2" type="ORF">FCALED_LOCUS17411</name>
</gene>
<sequence>KNTGVKWCQSCNAKRLEAEFPNWTSDNKELDRFLRETQLTARCWQEVFEWIPYANITEVEEVGRGGYGIVYKSKWEGGCIIKWISKEKKWERWGTEYVALKSLNGEFSDFMHE</sequence>
<dbReference type="SUPFAM" id="SSF56112">
    <property type="entry name" value="Protein kinase-like (PK-like)"/>
    <property type="match status" value="1"/>
</dbReference>
<proteinExistence type="predicted"/>
<evidence type="ECO:0000256" key="1">
    <source>
        <dbReference type="PROSITE-ProRule" id="PRU10141"/>
    </source>
</evidence>
<evidence type="ECO:0000313" key="3">
    <source>
        <dbReference type="Proteomes" id="UP000789570"/>
    </source>
</evidence>
<accession>A0A9N9J836</accession>
<feature type="non-terminal residue" evidence="2">
    <location>
        <position position="1"/>
    </location>
</feature>
<dbReference type="Proteomes" id="UP000789570">
    <property type="component" value="Unassembled WGS sequence"/>
</dbReference>
<evidence type="ECO:0000313" key="2">
    <source>
        <dbReference type="EMBL" id="CAG8769018.1"/>
    </source>
</evidence>
<feature type="non-terminal residue" evidence="2">
    <location>
        <position position="113"/>
    </location>
</feature>
<dbReference type="PROSITE" id="PS00107">
    <property type="entry name" value="PROTEIN_KINASE_ATP"/>
    <property type="match status" value="1"/>
</dbReference>
<organism evidence="2 3">
    <name type="scientific">Funneliformis caledonium</name>
    <dbReference type="NCBI Taxonomy" id="1117310"/>
    <lineage>
        <taxon>Eukaryota</taxon>
        <taxon>Fungi</taxon>
        <taxon>Fungi incertae sedis</taxon>
        <taxon>Mucoromycota</taxon>
        <taxon>Glomeromycotina</taxon>
        <taxon>Glomeromycetes</taxon>
        <taxon>Glomerales</taxon>
        <taxon>Glomeraceae</taxon>
        <taxon>Funneliformis</taxon>
    </lineage>
</organism>
<comment type="caution">
    <text evidence="2">The sequence shown here is derived from an EMBL/GenBank/DDBJ whole genome shotgun (WGS) entry which is preliminary data.</text>
</comment>
<protein>
    <submittedName>
        <fullName evidence="2">15354_t:CDS:1</fullName>
    </submittedName>
</protein>
<dbReference type="AlphaFoldDB" id="A0A9N9J836"/>
<dbReference type="OrthoDB" id="2418574at2759"/>
<keyword evidence="1" id="KW-0067">ATP-binding</keyword>
<feature type="binding site" evidence="1">
    <location>
        <position position="82"/>
    </location>
    <ligand>
        <name>ATP</name>
        <dbReference type="ChEBI" id="CHEBI:30616"/>
    </ligand>
</feature>
<dbReference type="EMBL" id="CAJVPQ010026507">
    <property type="protein sequence ID" value="CAG8769018.1"/>
    <property type="molecule type" value="Genomic_DNA"/>
</dbReference>